<dbReference type="GO" id="GO:0005811">
    <property type="term" value="C:lipid droplet"/>
    <property type="evidence" value="ECO:0007669"/>
    <property type="project" value="TreeGrafter"/>
</dbReference>
<proteinExistence type="predicted"/>
<dbReference type="GO" id="GO:0019433">
    <property type="term" value="P:triglyceride catabolic process"/>
    <property type="evidence" value="ECO:0007669"/>
    <property type="project" value="TreeGrafter"/>
</dbReference>
<evidence type="ECO:0000313" key="3">
    <source>
        <dbReference type="EMBL" id="GFE55649.1"/>
    </source>
</evidence>
<accession>A0A9W5WW81</accession>
<dbReference type="InterPro" id="IPR033562">
    <property type="entry name" value="PLPL"/>
</dbReference>
<dbReference type="GO" id="GO:0016020">
    <property type="term" value="C:membrane"/>
    <property type="evidence" value="ECO:0007669"/>
    <property type="project" value="TreeGrafter"/>
</dbReference>
<dbReference type="InterPro" id="IPR016035">
    <property type="entry name" value="Acyl_Trfase/lysoPLipase"/>
</dbReference>
<organism evidence="3 4">
    <name type="scientific">Babesia ovis</name>
    <dbReference type="NCBI Taxonomy" id="5869"/>
    <lineage>
        <taxon>Eukaryota</taxon>
        <taxon>Sar</taxon>
        <taxon>Alveolata</taxon>
        <taxon>Apicomplexa</taxon>
        <taxon>Aconoidasida</taxon>
        <taxon>Piroplasmida</taxon>
        <taxon>Babesiidae</taxon>
        <taxon>Babesia</taxon>
    </lineage>
</organism>
<protein>
    <submittedName>
        <fullName evidence="3">Patatin family protein, putative</fullName>
    </submittedName>
</protein>
<evidence type="ECO:0000259" key="2">
    <source>
        <dbReference type="Pfam" id="PF01734"/>
    </source>
</evidence>
<dbReference type="InterPro" id="IPR002641">
    <property type="entry name" value="PNPLA_dom"/>
</dbReference>
<evidence type="ECO:0000313" key="4">
    <source>
        <dbReference type="Proteomes" id="UP001057455"/>
    </source>
</evidence>
<dbReference type="GO" id="GO:0055088">
    <property type="term" value="P:lipid homeostasis"/>
    <property type="evidence" value="ECO:0007669"/>
    <property type="project" value="TreeGrafter"/>
</dbReference>
<dbReference type="SUPFAM" id="SSF52151">
    <property type="entry name" value="FabD/lysophospholipase-like"/>
    <property type="match status" value="1"/>
</dbReference>
<dbReference type="GO" id="GO:0004806">
    <property type="term" value="F:triacylglycerol lipase activity"/>
    <property type="evidence" value="ECO:0007669"/>
    <property type="project" value="TreeGrafter"/>
</dbReference>
<gene>
    <name evidence="3" type="ORF">BaOVIS_030530</name>
</gene>
<dbReference type="EMBL" id="BLIY01000023">
    <property type="protein sequence ID" value="GFE55649.1"/>
    <property type="molecule type" value="Genomic_DNA"/>
</dbReference>
<dbReference type="AlphaFoldDB" id="A0A9W5WW81"/>
<dbReference type="PANTHER" id="PTHR12406">
    <property type="entry name" value="CALCIUM-INDEPENDENT PHOSPHOLIPASE A2 IPLA2 -RELATED"/>
    <property type="match status" value="1"/>
</dbReference>
<dbReference type="PANTHER" id="PTHR12406:SF7">
    <property type="entry name" value="PATATIN-LIKE PHOSPHOLIPASE DOMAIN-CONTAINING PROTEIN 4"/>
    <property type="match status" value="1"/>
</dbReference>
<dbReference type="Pfam" id="PF01734">
    <property type="entry name" value="Patatin"/>
    <property type="match status" value="1"/>
</dbReference>
<reference evidence="3" key="1">
    <citation type="submission" date="2019-12" db="EMBL/GenBank/DDBJ databases">
        <title>Genome sequence of Babesia ovis.</title>
        <authorList>
            <person name="Yamagishi J."/>
            <person name="Sevinc F."/>
            <person name="Xuan X."/>
        </authorList>
    </citation>
    <scope>NUCLEOTIDE SEQUENCE</scope>
    <source>
        <strain evidence="3">Selcuk</strain>
    </source>
</reference>
<sequence>MAYHSTQEYAFNTNYVSQISELSKGIDKKLATFSTLGFFNEDVCHTSEPSPSEVFRGPRIYVEDIKENRDVCKHAHYFDQGSLRDYLRNQGVDSHDISCSTIFNDYRLREMMEHFKQLASLTVSYDDPDPTAFVTKMASKGEPDIELAKEKHVAYSAYDSAFKIEYISPKLVKRYPTASAPSLYHLYQAVVDAVEQLLSKGKGYVNEDFVYLEKACQQIELFTGNSVTCVNMVQELLDDYSRLNYIKGVTSTGAHGLHQFFNNIKSVKKKFKRRGSIKSDVGISLSPGGFLFSMFIGFTDYLTEMNVINMTTPLAGSSAGSLTAASVIMHGIDRQYIMRVTESLCLALLEGPVRGNLDKALMHYLQYIVPPDAYKTMHERIGKVRINFGAFKNNSFEPRYVTEPKSDTELLDALRSSCNVPGFFTVGAIDFRGESMYDGVFSTDRYFSGTTKVSGAHRTVRFMPMPVGYGRVVKTNLQNDVSNSFTQTNEKYFVHYLRLKSLQRELLLRRLEYDALGQLDKWRKELDLGIKVCHAASSSKDGFKQSGTIINEWVETISTQPGSSSDKVSKKDYKLAELFKLVLASELDLGVGHNSTLHAGGFRGKLAGVPIMRVFGDPLYGSKRKDLKFLSTPYTLVDWLMYERTVLDGPSSVKGASPVGHVDYEIKLLRDLGHHLTLPPSLTYYYTEFPYLLQSALYKTKNLIPAIYPQKPHNVRHMMDIGRTMGFRWVLGDYIAFENWIHLRVRQLTETPDSGKLSGKHDKDPNLVGTNDSHFLPIHAMQHKRLDETIQMMDQRQIEKLREEFQHRKGPSPPAKELFKLQNNLVRRAMVHDVVTSHFTHILGHVHFWIN</sequence>
<keyword evidence="1" id="KW-0443">Lipid metabolism</keyword>
<evidence type="ECO:0000256" key="1">
    <source>
        <dbReference type="ARBA" id="ARBA00023098"/>
    </source>
</evidence>
<comment type="caution">
    <text evidence="3">The sequence shown here is derived from an EMBL/GenBank/DDBJ whole genome shotgun (WGS) entry which is preliminary data.</text>
</comment>
<feature type="domain" description="PNPLA" evidence="2">
    <location>
        <begin position="284"/>
        <end position="442"/>
    </location>
</feature>
<name>A0A9W5WW81_BABOV</name>
<dbReference type="GO" id="GO:0005737">
    <property type="term" value="C:cytoplasm"/>
    <property type="evidence" value="ECO:0007669"/>
    <property type="project" value="TreeGrafter"/>
</dbReference>
<keyword evidence="4" id="KW-1185">Reference proteome</keyword>
<dbReference type="OrthoDB" id="197155at2759"/>
<dbReference type="Proteomes" id="UP001057455">
    <property type="component" value="Unassembled WGS sequence"/>
</dbReference>